<feature type="transmembrane region" description="Helical" evidence="11">
    <location>
        <begin position="303"/>
        <end position="324"/>
    </location>
</feature>
<dbReference type="GO" id="GO:0090374">
    <property type="term" value="P:oligopeptide export from mitochondrion"/>
    <property type="evidence" value="ECO:0007669"/>
    <property type="project" value="TreeGrafter"/>
</dbReference>
<dbReference type="CDD" id="cd18577">
    <property type="entry name" value="ABC_6TM_Pgp_ABCB1_D1_like"/>
    <property type="match status" value="1"/>
</dbReference>
<evidence type="ECO:0000313" key="14">
    <source>
        <dbReference type="EMBL" id="KAJ8098639.1"/>
    </source>
</evidence>
<dbReference type="InterPro" id="IPR017871">
    <property type="entry name" value="ABC_transporter-like_CS"/>
</dbReference>
<feature type="domain" description="ABC transmembrane type-1" evidence="13">
    <location>
        <begin position="820"/>
        <end position="1109"/>
    </location>
</feature>
<dbReference type="PROSITE" id="PS00211">
    <property type="entry name" value="ABC_TRANSPORTER_1"/>
    <property type="match status" value="2"/>
</dbReference>
<dbReference type="FunFam" id="3.40.50.300:FF:000302">
    <property type="entry name" value="ATP-binding cassette subfamily B member 5"/>
    <property type="match status" value="1"/>
</dbReference>
<feature type="transmembrane region" description="Helical" evidence="11">
    <location>
        <begin position="117"/>
        <end position="136"/>
    </location>
</feature>
<evidence type="ECO:0000256" key="10">
    <source>
        <dbReference type="SAM" id="MobiDB-lite"/>
    </source>
</evidence>
<feature type="transmembrane region" description="Helical" evidence="11">
    <location>
        <begin position="1048"/>
        <end position="1069"/>
    </location>
</feature>
<dbReference type="InterPro" id="IPR027417">
    <property type="entry name" value="P-loop_NTPase"/>
</dbReference>
<dbReference type="InterPro" id="IPR039421">
    <property type="entry name" value="Type_1_exporter"/>
</dbReference>
<dbReference type="GO" id="GO:0005524">
    <property type="term" value="F:ATP binding"/>
    <property type="evidence" value="ECO:0007669"/>
    <property type="project" value="UniProtKB-KW"/>
</dbReference>
<comment type="caution">
    <text evidence="14">The sequence shown here is derived from an EMBL/GenBank/DDBJ whole genome shotgun (WGS) entry which is preliminary data.</text>
</comment>
<dbReference type="Pfam" id="PF00005">
    <property type="entry name" value="ABC_tran"/>
    <property type="match status" value="2"/>
</dbReference>
<keyword evidence="4" id="KW-1003">Cell membrane</keyword>
<feature type="domain" description="ABC transporter" evidence="12">
    <location>
        <begin position="1144"/>
        <end position="1383"/>
    </location>
</feature>
<feature type="transmembrane region" description="Helical" evidence="11">
    <location>
        <begin position="966"/>
        <end position="987"/>
    </location>
</feature>
<keyword evidence="3" id="KW-0813">Transport</keyword>
<evidence type="ECO:0000256" key="1">
    <source>
        <dbReference type="ARBA" id="ARBA00004141"/>
    </source>
</evidence>
<dbReference type="PROSITE" id="PS50893">
    <property type="entry name" value="ABC_TRANSPORTER_2"/>
    <property type="match status" value="2"/>
</dbReference>
<feature type="transmembrane region" description="Helical" evidence="11">
    <location>
        <begin position="413"/>
        <end position="432"/>
    </location>
</feature>
<gene>
    <name evidence="14" type="ORF">POJ06DRAFT_257582</name>
</gene>
<dbReference type="PANTHER" id="PTHR43394">
    <property type="entry name" value="ATP-DEPENDENT PERMEASE MDL1, MITOCHONDRIAL"/>
    <property type="match status" value="1"/>
</dbReference>
<evidence type="ECO:0000256" key="2">
    <source>
        <dbReference type="ARBA" id="ARBA00007577"/>
    </source>
</evidence>
<reference evidence="14" key="1">
    <citation type="submission" date="2023-03" db="EMBL/GenBank/DDBJ databases">
        <title>Near-Complete genome sequence of Lipomyces tetrasporous NRRL Y-64009, an oleaginous yeast capable of growing on lignocellulosic hydrolysates.</title>
        <authorList>
            <consortium name="Lawrence Berkeley National Laboratory"/>
            <person name="Jagtap S.S."/>
            <person name="Liu J.-J."/>
            <person name="Walukiewicz H.E."/>
            <person name="Pangilinan J."/>
            <person name="Lipzen A."/>
            <person name="Ahrendt S."/>
            <person name="Koriabine M."/>
            <person name="Cobaugh K."/>
            <person name="Salamov A."/>
            <person name="Yoshinaga Y."/>
            <person name="Ng V."/>
            <person name="Daum C."/>
            <person name="Grigoriev I.V."/>
            <person name="Slininger P.J."/>
            <person name="Dien B.S."/>
            <person name="Jin Y.-S."/>
            <person name="Rao C.V."/>
        </authorList>
    </citation>
    <scope>NUCLEOTIDE SEQUENCE</scope>
    <source>
        <strain evidence="14">NRRL Y-64009</strain>
    </source>
</reference>
<dbReference type="EMBL" id="JARPMG010000008">
    <property type="protein sequence ID" value="KAJ8098639.1"/>
    <property type="molecule type" value="Genomic_DNA"/>
</dbReference>
<keyword evidence="6" id="KW-0547">Nucleotide-binding</keyword>
<name>A0AAD7QNY4_9ASCO</name>
<evidence type="ECO:0000256" key="9">
    <source>
        <dbReference type="ARBA" id="ARBA00023136"/>
    </source>
</evidence>
<evidence type="ECO:0000256" key="8">
    <source>
        <dbReference type="ARBA" id="ARBA00022989"/>
    </source>
</evidence>
<keyword evidence="15" id="KW-1185">Reference proteome</keyword>
<dbReference type="InterPro" id="IPR011527">
    <property type="entry name" value="ABC1_TM_dom"/>
</dbReference>
<sequence length="1390" mass="151695">MAGFFKRNRKTDLSASVSSDESADTDSNEKSSLLSSSSSEEKSASNDDLSFNKSMSVTETTPLKSAAGGKSDVHVHVDEFSALPVHDASILREQVQVPEFRATFWTLYRYANRTDKILLSIGFVSSVLSGVMRPLMTVVFGNVTQAFTDLGSNGYYDSAECSSNYTACNSSYTDNYSNSTSEYEAEGYMNDYDFNKRISTLALYFVYIGIADICFSYLGTFIVMDRGEVLSARVREQYLKATLRQNIGYFDKLGSGEITTRISADTILVQEGMSDKISQMVTNLTTFLAALTVAFVRSYKLTFILLSVIALIVITMTTASRYMIKYFRASLMGYSVGGTLAEEVISSVRNVQAFGVQDRLALDYDKYLAITEKWGLKAGLALGAMIGAMWFSVYCNYSLSFWQGSRFLASGELNVGNVVSVLMSMMNGAFTASHISPHLKQITNAIAAASKIFATIERQSAIDSSSPVGATLESVTGSIELKNVRFIYPSRPDVTVLRDFSLKIPAGSTVALVGASGSGKSTIVGLIERFYKPVGGNVTLDGHDINDLNVKWLRRQISLVSQEPVLFSCSIYENVAHGLIGTKYEHASEVEKRALVTEALKQANAMVFIDKLPEGLDTDVGERGFLLSGGQKQRIAIARAIVSNPKILLLDEATSALDTKSEGVVQDALDKAAKNRTTIVIAHRLSTIRDANLIVVMSKGAIVEMGTHNELLDKKGEYYALVQAQQIDKLKEEKRAALLGQTDTPEDEDEKLIELVQLPELPVEAVEDLKLVKTKTNASARSISSLVLADRPPRVEEKYSIWQLIVAIFKLSEPEHHWMAVGGISALVNGLGYPITSVFYANCIAAFQQSRTDPSSMRGTVDRFAGFFFMMAFVEGIAFVITNGSLAFVAQRLVRRIRYMSFRQMLRQDIAFFDRDENSTGALTATLSRDAQSVEGLSGATLGQILNAAVNVVAGLILALSVAPKIAIVCAACVPFLIGCGFFRFAMQARFEEQIKKSHGKSAAQACEAAAAIRTVVSLTREDDVWNAYHEALEAQVKISRPATNKSAILYGLSQGIGFFIMALSFWWGSRFLRSGEYSTTQFFITFVSMIMGAQAAGIVFSFAPDMGKAQSAAANIKRLMDSIPEIDVWSDEGEVLDDVQGDIEFRDVHFRYPTRPEVPVLKGLNITVKKGQYAALVGMSGCGKSTTIALVESFYRPLAGQVLIDGHDVSKLEINSYRSHLAMVQQEPVLYAGSVRDNVKLGSLHPEDITDEDVIAACKQANIHDFVASLPNGYDTLCGSKGILLSGGQKQRIAIARALIRKPKVLLLDEATSALDSESEKVVQAALDQAAKGRTTIAVAHRLSTIQNADVIYVFDNGVVCEMGTHQELLAKGGKYSELVQMQALEKTA</sequence>
<dbReference type="SMART" id="SM00382">
    <property type="entry name" value="AAA"/>
    <property type="match status" value="2"/>
</dbReference>
<feature type="domain" description="ABC transporter" evidence="12">
    <location>
        <begin position="479"/>
        <end position="724"/>
    </location>
</feature>
<keyword evidence="5 11" id="KW-0812">Transmembrane</keyword>
<evidence type="ECO:0000256" key="11">
    <source>
        <dbReference type="SAM" id="Phobius"/>
    </source>
</evidence>
<feature type="region of interest" description="Disordered" evidence="10">
    <location>
        <begin position="1"/>
        <end position="51"/>
    </location>
</feature>
<dbReference type="Pfam" id="PF00664">
    <property type="entry name" value="ABC_membrane"/>
    <property type="match status" value="2"/>
</dbReference>
<dbReference type="Gene3D" id="3.40.50.300">
    <property type="entry name" value="P-loop containing nucleotide triphosphate hydrolases"/>
    <property type="match status" value="2"/>
</dbReference>
<proteinExistence type="inferred from homology"/>
<dbReference type="InterPro" id="IPR036640">
    <property type="entry name" value="ABC1_TM_sf"/>
</dbReference>
<dbReference type="GO" id="GO:0016887">
    <property type="term" value="F:ATP hydrolysis activity"/>
    <property type="evidence" value="ECO:0007669"/>
    <property type="project" value="InterPro"/>
</dbReference>
<evidence type="ECO:0000256" key="3">
    <source>
        <dbReference type="ARBA" id="ARBA00022448"/>
    </source>
</evidence>
<accession>A0AAD7QNY4</accession>
<comment type="similarity">
    <text evidence="2">Belongs to the ABC transporter superfamily. ABCB family. Multidrug resistance exporter (TC 3.A.1.201) subfamily.</text>
</comment>
<keyword evidence="9 11" id="KW-0472">Membrane</keyword>
<dbReference type="Proteomes" id="UP001217417">
    <property type="component" value="Unassembled WGS sequence"/>
</dbReference>
<keyword evidence="7" id="KW-0067">ATP-binding</keyword>
<feature type="transmembrane region" description="Helical" evidence="11">
    <location>
        <begin position="1081"/>
        <end position="1104"/>
    </location>
</feature>
<dbReference type="InterPro" id="IPR003439">
    <property type="entry name" value="ABC_transporter-like_ATP-bd"/>
</dbReference>
<evidence type="ECO:0000259" key="12">
    <source>
        <dbReference type="PROSITE" id="PS50893"/>
    </source>
</evidence>
<dbReference type="GO" id="GO:0015421">
    <property type="term" value="F:ABC-type oligopeptide transporter activity"/>
    <property type="evidence" value="ECO:0007669"/>
    <property type="project" value="TreeGrafter"/>
</dbReference>
<dbReference type="CDD" id="cd18578">
    <property type="entry name" value="ABC_6TM_Pgp_ABCB1_D2_like"/>
    <property type="match status" value="1"/>
</dbReference>
<feature type="domain" description="ABC transmembrane type-1" evidence="13">
    <location>
        <begin position="121"/>
        <end position="444"/>
    </location>
</feature>
<evidence type="ECO:0000256" key="6">
    <source>
        <dbReference type="ARBA" id="ARBA00022741"/>
    </source>
</evidence>
<evidence type="ECO:0000256" key="5">
    <source>
        <dbReference type="ARBA" id="ARBA00022692"/>
    </source>
</evidence>
<dbReference type="CDD" id="cd03249">
    <property type="entry name" value="ABC_MTABC3_MDL1_MDL2"/>
    <property type="match status" value="2"/>
</dbReference>
<evidence type="ECO:0000313" key="15">
    <source>
        <dbReference type="Proteomes" id="UP001217417"/>
    </source>
</evidence>
<dbReference type="FunFam" id="3.40.50.300:FF:000251">
    <property type="entry name" value="ABC transporter B family member 19"/>
    <property type="match status" value="1"/>
</dbReference>
<dbReference type="Gene3D" id="1.20.1560.10">
    <property type="entry name" value="ABC transporter type 1, transmembrane domain"/>
    <property type="match status" value="1"/>
</dbReference>
<dbReference type="PROSITE" id="PS50929">
    <property type="entry name" value="ABC_TM1F"/>
    <property type="match status" value="2"/>
</dbReference>
<protein>
    <submittedName>
        <fullName evidence="14">P-loop containing nucleoside triphosphate hydrolase protein</fullName>
    </submittedName>
</protein>
<keyword evidence="14" id="KW-0378">Hydrolase</keyword>
<evidence type="ECO:0000256" key="7">
    <source>
        <dbReference type="ARBA" id="ARBA00022840"/>
    </source>
</evidence>
<feature type="transmembrane region" description="Helical" evidence="11">
    <location>
        <begin position="867"/>
        <end position="890"/>
    </location>
</feature>
<feature type="transmembrane region" description="Helical" evidence="11">
    <location>
        <begin position="201"/>
        <end position="223"/>
    </location>
</feature>
<dbReference type="SUPFAM" id="SSF90123">
    <property type="entry name" value="ABC transporter transmembrane region"/>
    <property type="match status" value="2"/>
</dbReference>
<keyword evidence="8 11" id="KW-1133">Transmembrane helix</keyword>
<dbReference type="PANTHER" id="PTHR43394:SF1">
    <property type="entry name" value="ATP-BINDING CASSETTE SUB-FAMILY B MEMBER 10, MITOCHONDRIAL"/>
    <property type="match status" value="1"/>
</dbReference>
<dbReference type="SUPFAM" id="SSF52540">
    <property type="entry name" value="P-loop containing nucleoside triphosphate hydrolases"/>
    <property type="match status" value="2"/>
</dbReference>
<evidence type="ECO:0000256" key="4">
    <source>
        <dbReference type="ARBA" id="ARBA00022475"/>
    </source>
</evidence>
<comment type="subcellular location">
    <subcellularLocation>
        <location evidence="1">Membrane</location>
        <topology evidence="1">Multi-pass membrane protein</topology>
    </subcellularLocation>
</comment>
<dbReference type="InterPro" id="IPR003593">
    <property type="entry name" value="AAA+_ATPase"/>
</dbReference>
<dbReference type="GO" id="GO:0005743">
    <property type="term" value="C:mitochondrial inner membrane"/>
    <property type="evidence" value="ECO:0007669"/>
    <property type="project" value="TreeGrafter"/>
</dbReference>
<dbReference type="RefSeq" id="XP_056042089.1">
    <property type="nucleotide sequence ID" value="XM_056188169.1"/>
</dbReference>
<feature type="transmembrane region" description="Helical" evidence="11">
    <location>
        <begin position="374"/>
        <end position="393"/>
    </location>
</feature>
<evidence type="ECO:0000259" key="13">
    <source>
        <dbReference type="PROSITE" id="PS50929"/>
    </source>
</evidence>
<dbReference type="GeneID" id="80883335"/>
<organism evidence="14 15">
    <name type="scientific">Lipomyces tetrasporus</name>
    <dbReference type="NCBI Taxonomy" id="54092"/>
    <lineage>
        <taxon>Eukaryota</taxon>
        <taxon>Fungi</taxon>
        <taxon>Dikarya</taxon>
        <taxon>Ascomycota</taxon>
        <taxon>Saccharomycotina</taxon>
        <taxon>Lipomycetes</taxon>
        <taxon>Lipomycetales</taxon>
        <taxon>Lipomycetaceae</taxon>
        <taxon>Lipomyces</taxon>
    </lineage>
</organism>